<evidence type="ECO:0000313" key="5">
    <source>
        <dbReference type="Proteomes" id="UP000252519"/>
    </source>
</evidence>
<proteinExistence type="predicted"/>
<organism evidence="4 5">
    <name type="scientific">Ancylostoma caninum</name>
    <name type="common">Dog hookworm</name>
    <dbReference type="NCBI Taxonomy" id="29170"/>
    <lineage>
        <taxon>Eukaryota</taxon>
        <taxon>Metazoa</taxon>
        <taxon>Ecdysozoa</taxon>
        <taxon>Nematoda</taxon>
        <taxon>Chromadorea</taxon>
        <taxon>Rhabditida</taxon>
        <taxon>Rhabditina</taxon>
        <taxon>Rhabditomorpha</taxon>
        <taxon>Strongyloidea</taxon>
        <taxon>Ancylostomatidae</taxon>
        <taxon>Ancylostomatinae</taxon>
        <taxon>Ancylostoma</taxon>
    </lineage>
</organism>
<feature type="disulfide bond" evidence="1">
    <location>
        <begin position="36"/>
        <end position="54"/>
    </location>
</feature>
<dbReference type="EMBL" id="JOJR01005128">
    <property type="protein sequence ID" value="RCN27054.1"/>
    <property type="molecule type" value="Genomic_DNA"/>
</dbReference>
<feature type="signal peptide" evidence="2">
    <location>
        <begin position="1"/>
        <end position="22"/>
    </location>
</feature>
<dbReference type="InterPro" id="IPR003582">
    <property type="entry name" value="ShKT_dom"/>
</dbReference>
<sequence length="63" mass="7242">MLIHLLTIALIVHASYQDAVLADTEICEDRVTPDVCQRMKDERKCSREFAKKNCAQTCDLCRE</sequence>
<reference evidence="4 5" key="1">
    <citation type="submission" date="2014-10" db="EMBL/GenBank/DDBJ databases">
        <title>Draft genome of the hookworm Ancylostoma caninum.</title>
        <authorList>
            <person name="Mitreva M."/>
        </authorList>
    </citation>
    <scope>NUCLEOTIDE SEQUENCE [LARGE SCALE GENOMIC DNA]</scope>
    <source>
        <strain evidence="4 5">Baltimore</strain>
    </source>
</reference>
<feature type="disulfide bond" evidence="1">
    <location>
        <begin position="45"/>
        <end position="58"/>
    </location>
</feature>
<feature type="chain" id="PRO_5016935971" description="ShKT domain-containing protein" evidence="2">
    <location>
        <begin position="23"/>
        <end position="63"/>
    </location>
</feature>
<evidence type="ECO:0000313" key="4">
    <source>
        <dbReference type="EMBL" id="RCN27054.1"/>
    </source>
</evidence>
<keyword evidence="2" id="KW-0732">Signal</keyword>
<dbReference type="Proteomes" id="UP000252519">
    <property type="component" value="Unassembled WGS sequence"/>
</dbReference>
<comment type="caution">
    <text evidence="4">The sequence shown here is derived from an EMBL/GenBank/DDBJ whole genome shotgun (WGS) entry which is preliminary data.</text>
</comment>
<name>A0A368F4K3_ANCCA</name>
<evidence type="ECO:0000259" key="3">
    <source>
        <dbReference type="PROSITE" id="PS51670"/>
    </source>
</evidence>
<feature type="disulfide bond" evidence="1">
    <location>
        <begin position="27"/>
        <end position="61"/>
    </location>
</feature>
<keyword evidence="1" id="KW-1015">Disulfide bond</keyword>
<dbReference type="AlphaFoldDB" id="A0A368F4K3"/>
<dbReference type="PROSITE" id="PS51670">
    <property type="entry name" value="SHKT"/>
    <property type="match status" value="1"/>
</dbReference>
<accession>A0A368F4K3</accession>
<evidence type="ECO:0000256" key="2">
    <source>
        <dbReference type="SAM" id="SignalP"/>
    </source>
</evidence>
<evidence type="ECO:0000256" key="1">
    <source>
        <dbReference type="PROSITE-ProRule" id="PRU01005"/>
    </source>
</evidence>
<keyword evidence="5" id="KW-1185">Reference proteome</keyword>
<protein>
    <recommendedName>
        <fullName evidence="3">ShKT domain-containing protein</fullName>
    </recommendedName>
</protein>
<dbReference type="Gene3D" id="1.10.10.1940">
    <property type="match status" value="1"/>
</dbReference>
<gene>
    <name evidence="4" type="ORF">ANCCAN_27213</name>
</gene>
<feature type="domain" description="ShKT" evidence="3">
    <location>
        <begin position="27"/>
        <end position="61"/>
    </location>
</feature>